<accession>A0A5C5CUP2</accession>
<reference evidence="2 3" key="1">
    <citation type="journal article" date="2011" name="Int. J. Syst. Evol. Microbiol.">
        <title>Ochrobactrum pecoris sp. nov., isolated from farm animals.</title>
        <authorList>
            <person name="Kampfer P."/>
            <person name="Huber B."/>
            <person name="Busse H.J."/>
            <person name="Scholz H.C."/>
            <person name="Tomaso H."/>
            <person name="Hotzel H."/>
            <person name="Melzer F."/>
        </authorList>
    </citation>
    <scope>NUCLEOTIDE SEQUENCE [LARGE SCALE GENOMIC DNA]</scope>
    <source>
        <strain evidence="2 3">08RB2639</strain>
    </source>
</reference>
<keyword evidence="4" id="KW-1185">Reference proteome</keyword>
<reference evidence="2" key="2">
    <citation type="submission" date="2019-06" db="EMBL/GenBank/DDBJ databases">
        <authorList>
            <person name="Hu M."/>
        </authorList>
    </citation>
    <scope>NUCLEOTIDE SEQUENCE</scope>
    <source>
        <strain evidence="2">08RB2639</strain>
    </source>
</reference>
<proteinExistence type="predicted"/>
<dbReference type="Proteomes" id="UP000553980">
    <property type="component" value="Unassembled WGS sequence"/>
</dbReference>
<name>A0A5C5CUP2_9HYPH</name>
<evidence type="ECO:0000313" key="4">
    <source>
        <dbReference type="Proteomes" id="UP000553980"/>
    </source>
</evidence>
<dbReference type="RefSeq" id="WP_140018857.1">
    <property type="nucleotide sequence ID" value="NZ_JACIEX010000001.1"/>
</dbReference>
<protein>
    <submittedName>
        <fullName evidence="2">Uncharacterized protein</fullName>
    </submittedName>
</protein>
<dbReference type="AlphaFoldDB" id="A0A5C5CUP2"/>
<organism evidence="2 3">
    <name type="scientific">Brucella pecoris</name>
    <dbReference type="NCBI Taxonomy" id="867683"/>
    <lineage>
        <taxon>Bacteria</taxon>
        <taxon>Pseudomonadati</taxon>
        <taxon>Pseudomonadota</taxon>
        <taxon>Alphaproteobacteria</taxon>
        <taxon>Hyphomicrobiales</taxon>
        <taxon>Brucellaceae</taxon>
        <taxon>Brucella/Ochrobactrum group</taxon>
        <taxon>Brucella</taxon>
    </lineage>
</organism>
<reference evidence="1 4" key="3">
    <citation type="submission" date="2020-08" db="EMBL/GenBank/DDBJ databases">
        <title>Genomic Encyclopedia of Type Strains, Phase IV (KMG-IV): sequencing the most valuable type-strain genomes for metagenomic binning, comparative biology and taxonomic classification.</title>
        <authorList>
            <person name="Goeker M."/>
        </authorList>
    </citation>
    <scope>NUCLEOTIDE SEQUENCE [LARGE SCALE GENOMIC DNA]</scope>
    <source>
        <strain evidence="1 4">DSM 23868</strain>
    </source>
</reference>
<evidence type="ECO:0000313" key="3">
    <source>
        <dbReference type="Proteomes" id="UP000313390"/>
    </source>
</evidence>
<dbReference type="Proteomes" id="UP000313390">
    <property type="component" value="Unassembled WGS sequence"/>
</dbReference>
<dbReference type="EMBL" id="JACIEX010000001">
    <property type="protein sequence ID" value="MBB4092356.1"/>
    <property type="molecule type" value="Genomic_DNA"/>
</dbReference>
<dbReference type="OrthoDB" id="9134116at2"/>
<evidence type="ECO:0000313" key="2">
    <source>
        <dbReference type="EMBL" id="TNV15222.1"/>
    </source>
</evidence>
<evidence type="ECO:0000313" key="1">
    <source>
        <dbReference type="EMBL" id="MBB4092356.1"/>
    </source>
</evidence>
<sequence length="287" mass="32177">MAGRIMEADVFGTLVHATAYNGGPAHCPYCGIRLVHMPPYQRHNAAVGAFYRRRAGVSHGVCKYNESQRVNRIVRFSTEFSNQQPIALGNDGKAKFLLQVIGGILRLEKSGLLPEAVRDAEGNVVISPQRVRSQSLRTAKAILGLVSRIENTAELSELINLDHKGRTIPWRDFYFPSDRNLRLYRQANRGIEFPIAMEITVKKVFPKEKKANYLINCHGEHIDENGSMVYFAPTIWVSDPVLAALFVESGTYLIFAAVNNISSNGAFRNLNITVNSRHQVCRVRTEH</sequence>
<gene>
    <name evidence="2" type="ORF">FIB18_00220</name>
    <name evidence="1" type="ORF">GGQ79_000829</name>
</gene>
<comment type="caution">
    <text evidence="2">The sequence shown here is derived from an EMBL/GenBank/DDBJ whole genome shotgun (WGS) entry which is preliminary data.</text>
</comment>
<dbReference type="EMBL" id="VEWK01000001">
    <property type="protein sequence ID" value="TNV15222.1"/>
    <property type="molecule type" value="Genomic_DNA"/>
</dbReference>